<organism evidence="1 2">
    <name type="scientific">Vararia minispora EC-137</name>
    <dbReference type="NCBI Taxonomy" id="1314806"/>
    <lineage>
        <taxon>Eukaryota</taxon>
        <taxon>Fungi</taxon>
        <taxon>Dikarya</taxon>
        <taxon>Basidiomycota</taxon>
        <taxon>Agaricomycotina</taxon>
        <taxon>Agaricomycetes</taxon>
        <taxon>Russulales</taxon>
        <taxon>Lachnocladiaceae</taxon>
        <taxon>Vararia</taxon>
    </lineage>
</organism>
<dbReference type="Proteomes" id="UP000814128">
    <property type="component" value="Unassembled WGS sequence"/>
</dbReference>
<gene>
    <name evidence="1" type="ORF">K488DRAFT_60691</name>
</gene>
<evidence type="ECO:0000313" key="2">
    <source>
        <dbReference type="Proteomes" id="UP000814128"/>
    </source>
</evidence>
<proteinExistence type="predicted"/>
<evidence type="ECO:0000313" key="1">
    <source>
        <dbReference type="EMBL" id="KAI0027668.1"/>
    </source>
</evidence>
<name>A0ACB8Q7I2_9AGAM</name>
<reference evidence="1" key="1">
    <citation type="submission" date="2021-02" db="EMBL/GenBank/DDBJ databases">
        <authorList>
            <consortium name="DOE Joint Genome Institute"/>
            <person name="Ahrendt S."/>
            <person name="Looney B.P."/>
            <person name="Miyauchi S."/>
            <person name="Morin E."/>
            <person name="Drula E."/>
            <person name="Courty P.E."/>
            <person name="Chicoki N."/>
            <person name="Fauchery L."/>
            <person name="Kohler A."/>
            <person name="Kuo A."/>
            <person name="Labutti K."/>
            <person name="Pangilinan J."/>
            <person name="Lipzen A."/>
            <person name="Riley R."/>
            <person name="Andreopoulos W."/>
            <person name="He G."/>
            <person name="Johnson J."/>
            <person name="Barry K.W."/>
            <person name="Grigoriev I.V."/>
            <person name="Nagy L."/>
            <person name="Hibbett D."/>
            <person name="Henrissat B."/>
            <person name="Matheny P.B."/>
            <person name="Labbe J."/>
            <person name="Martin F."/>
        </authorList>
    </citation>
    <scope>NUCLEOTIDE SEQUENCE</scope>
    <source>
        <strain evidence="1">EC-137</strain>
    </source>
</reference>
<dbReference type="EMBL" id="MU273859">
    <property type="protein sequence ID" value="KAI0027668.1"/>
    <property type="molecule type" value="Genomic_DNA"/>
</dbReference>
<protein>
    <submittedName>
        <fullName evidence="1">Ferritin-like domain-containing protein</fullName>
    </submittedName>
</protein>
<sequence length="306" mass="33109">MPRTKLLLRTQAVHRVRIILLTVFCRFLTGFFVDVQILNYALTLEHLENAFYSGGLANYSQDDFAKAGFAPFVRGRFEQIAAHEASHVALLQQALGDQATHPCNYTFPYDTVQGFVILSATFEQVGTSAYTGASKYISDKENLLVSASILSTEARQASWVEADVRKGSPWGTAYETPLDFNQAFTLASPFITSCPSSNPELPATAYPALSTNGTAIAGGTIGLNYTAPSSNDTLYAIFLNGLTPTVTALNLTKTQVAIPDTLRGFTYLYISTDSTGNNISKTVAGPTVLDLSFDPNNQPALLNSQF</sequence>
<keyword evidence="2" id="KW-1185">Reference proteome</keyword>
<comment type="caution">
    <text evidence="1">The sequence shown here is derived from an EMBL/GenBank/DDBJ whole genome shotgun (WGS) entry which is preliminary data.</text>
</comment>
<accession>A0ACB8Q7I2</accession>
<reference evidence="1" key="2">
    <citation type="journal article" date="2022" name="New Phytol.">
        <title>Evolutionary transition to the ectomycorrhizal habit in the genomes of a hyperdiverse lineage of mushroom-forming fungi.</title>
        <authorList>
            <person name="Looney B."/>
            <person name="Miyauchi S."/>
            <person name="Morin E."/>
            <person name="Drula E."/>
            <person name="Courty P.E."/>
            <person name="Kohler A."/>
            <person name="Kuo A."/>
            <person name="LaButti K."/>
            <person name="Pangilinan J."/>
            <person name="Lipzen A."/>
            <person name="Riley R."/>
            <person name="Andreopoulos W."/>
            <person name="He G."/>
            <person name="Johnson J."/>
            <person name="Nolan M."/>
            <person name="Tritt A."/>
            <person name="Barry K.W."/>
            <person name="Grigoriev I.V."/>
            <person name="Nagy L.G."/>
            <person name="Hibbett D."/>
            <person name="Henrissat B."/>
            <person name="Matheny P.B."/>
            <person name="Labbe J."/>
            <person name="Martin F.M."/>
        </authorList>
    </citation>
    <scope>NUCLEOTIDE SEQUENCE</scope>
    <source>
        <strain evidence="1">EC-137</strain>
    </source>
</reference>